<dbReference type="Proteomes" id="UP001500973">
    <property type="component" value="Unassembled WGS sequence"/>
</dbReference>
<feature type="compositionally biased region" description="Acidic residues" evidence="1">
    <location>
        <begin position="40"/>
        <end position="49"/>
    </location>
</feature>
<dbReference type="EMBL" id="BAAAIZ010000032">
    <property type="protein sequence ID" value="GAA1422856.1"/>
    <property type="molecule type" value="Genomic_DNA"/>
</dbReference>
<organism evidence="2 3">
    <name type="scientific">Streptomyces thermospinosisporus</name>
    <dbReference type="NCBI Taxonomy" id="161482"/>
    <lineage>
        <taxon>Bacteria</taxon>
        <taxon>Bacillati</taxon>
        <taxon>Actinomycetota</taxon>
        <taxon>Actinomycetes</taxon>
        <taxon>Kitasatosporales</taxon>
        <taxon>Streptomycetaceae</taxon>
        <taxon>Streptomyces</taxon>
    </lineage>
</organism>
<feature type="region of interest" description="Disordered" evidence="1">
    <location>
        <begin position="1"/>
        <end position="49"/>
    </location>
</feature>
<keyword evidence="3" id="KW-1185">Reference proteome</keyword>
<dbReference type="RefSeq" id="WP_344012500.1">
    <property type="nucleotide sequence ID" value="NZ_BAAAIZ010000032.1"/>
</dbReference>
<sequence>MSAVAAEMECDEIGGGEAPGDAGTAPERDEVPRTTPSQAEGEDTEQGET</sequence>
<evidence type="ECO:0000256" key="1">
    <source>
        <dbReference type="SAM" id="MobiDB-lite"/>
    </source>
</evidence>
<proteinExistence type="predicted"/>
<reference evidence="2 3" key="1">
    <citation type="journal article" date="2019" name="Int. J. Syst. Evol. Microbiol.">
        <title>The Global Catalogue of Microorganisms (GCM) 10K type strain sequencing project: providing services to taxonomists for standard genome sequencing and annotation.</title>
        <authorList>
            <consortium name="The Broad Institute Genomics Platform"/>
            <consortium name="The Broad Institute Genome Sequencing Center for Infectious Disease"/>
            <person name="Wu L."/>
            <person name="Ma J."/>
        </authorList>
    </citation>
    <scope>NUCLEOTIDE SEQUENCE [LARGE SCALE GENOMIC DNA]</scope>
    <source>
        <strain evidence="2 3">JCM 11756</strain>
    </source>
</reference>
<evidence type="ECO:0000313" key="2">
    <source>
        <dbReference type="EMBL" id="GAA1422856.1"/>
    </source>
</evidence>
<evidence type="ECO:0000313" key="3">
    <source>
        <dbReference type="Proteomes" id="UP001500973"/>
    </source>
</evidence>
<protein>
    <submittedName>
        <fullName evidence="2">Uncharacterized protein</fullName>
    </submittedName>
</protein>
<name>A0ABN1YW00_9ACTN</name>
<gene>
    <name evidence="2" type="ORF">GCM10009601_25010</name>
</gene>
<comment type="caution">
    <text evidence="2">The sequence shown here is derived from an EMBL/GenBank/DDBJ whole genome shotgun (WGS) entry which is preliminary data.</text>
</comment>
<accession>A0ABN1YW00</accession>